<gene>
    <name evidence="1" type="ORF">SAMN04487910_4261</name>
</gene>
<proteinExistence type="predicted"/>
<dbReference type="Proteomes" id="UP000198521">
    <property type="component" value="Unassembled WGS sequence"/>
</dbReference>
<keyword evidence="2" id="KW-1185">Reference proteome</keyword>
<evidence type="ECO:0000313" key="1">
    <source>
        <dbReference type="EMBL" id="SEM14176.1"/>
    </source>
</evidence>
<sequence>MYFLNGKLIKNLVLKIIHIYAMRSKEELLSLAKIEIRLLLCLNLINTLVS</sequence>
<dbReference type="EMBL" id="FOAB01000009">
    <property type="protein sequence ID" value="SEM14176.1"/>
    <property type="molecule type" value="Genomic_DNA"/>
</dbReference>
<organism evidence="1 2">
    <name type="scientific">Aquimarina amphilecti</name>
    <dbReference type="NCBI Taxonomy" id="1038014"/>
    <lineage>
        <taxon>Bacteria</taxon>
        <taxon>Pseudomonadati</taxon>
        <taxon>Bacteroidota</taxon>
        <taxon>Flavobacteriia</taxon>
        <taxon>Flavobacteriales</taxon>
        <taxon>Flavobacteriaceae</taxon>
        <taxon>Aquimarina</taxon>
    </lineage>
</organism>
<name>A0A1H7VY35_AQUAM</name>
<protein>
    <submittedName>
        <fullName evidence="1">Uncharacterized protein</fullName>
    </submittedName>
</protein>
<reference evidence="2" key="1">
    <citation type="submission" date="2016-10" db="EMBL/GenBank/DDBJ databases">
        <authorList>
            <person name="Varghese N."/>
            <person name="Submissions S."/>
        </authorList>
    </citation>
    <scope>NUCLEOTIDE SEQUENCE [LARGE SCALE GENOMIC DNA]</scope>
    <source>
        <strain evidence="2">DSM 25232 / NCIMB 14723 / 92V</strain>
    </source>
</reference>
<evidence type="ECO:0000313" key="2">
    <source>
        <dbReference type="Proteomes" id="UP000198521"/>
    </source>
</evidence>
<dbReference type="STRING" id="1038014.SAMN04487910_4261"/>
<dbReference type="AlphaFoldDB" id="A0A1H7VY35"/>
<accession>A0A1H7VY35</accession>